<comment type="caution">
    <text evidence="4">The sequence shown here is derived from an EMBL/GenBank/DDBJ whole genome shotgun (WGS) entry which is preliminary data.</text>
</comment>
<gene>
    <name evidence="4" type="ORF">Cba03nite_60910</name>
</gene>
<dbReference type="Proteomes" id="UP000601223">
    <property type="component" value="Unassembled WGS sequence"/>
</dbReference>
<feature type="compositionally biased region" description="Basic and acidic residues" evidence="3">
    <location>
        <begin position="7"/>
        <end position="20"/>
    </location>
</feature>
<feature type="region of interest" description="Disordered" evidence="3">
    <location>
        <begin position="1"/>
        <end position="20"/>
    </location>
</feature>
<evidence type="ECO:0000256" key="1">
    <source>
        <dbReference type="ARBA" id="ARBA00009600"/>
    </source>
</evidence>
<protein>
    <recommendedName>
        <fullName evidence="2">UPF0301 protein Cba03nite_60910</fullName>
    </recommendedName>
</protein>
<dbReference type="EMBL" id="BONF01000040">
    <property type="protein sequence ID" value="GIF84742.1"/>
    <property type="molecule type" value="Genomic_DNA"/>
</dbReference>
<organism evidence="4 5">
    <name type="scientific">Catellatospora bangladeshensis</name>
    <dbReference type="NCBI Taxonomy" id="310355"/>
    <lineage>
        <taxon>Bacteria</taxon>
        <taxon>Bacillati</taxon>
        <taxon>Actinomycetota</taxon>
        <taxon>Actinomycetes</taxon>
        <taxon>Micromonosporales</taxon>
        <taxon>Micromonosporaceae</taxon>
        <taxon>Catellatospora</taxon>
    </lineage>
</organism>
<accession>A0A8J3JPW9</accession>
<dbReference type="NCBIfam" id="NF001270">
    <property type="entry name" value="PRK00228.2-2"/>
    <property type="match status" value="1"/>
</dbReference>
<proteinExistence type="inferred from homology"/>
<dbReference type="GO" id="GO:0005829">
    <property type="term" value="C:cytosol"/>
    <property type="evidence" value="ECO:0007669"/>
    <property type="project" value="TreeGrafter"/>
</dbReference>
<dbReference type="HAMAP" id="MF_00758">
    <property type="entry name" value="UPF0301"/>
    <property type="match status" value="1"/>
</dbReference>
<reference evidence="4 5" key="1">
    <citation type="submission" date="2021-01" db="EMBL/GenBank/DDBJ databases">
        <title>Whole genome shotgun sequence of Catellatospora bangladeshensis NBRC 107357.</title>
        <authorList>
            <person name="Komaki H."/>
            <person name="Tamura T."/>
        </authorList>
    </citation>
    <scope>NUCLEOTIDE SEQUENCE [LARGE SCALE GENOMIC DNA]</scope>
    <source>
        <strain evidence="4 5">NBRC 107357</strain>
    </source>
</reference>
<keyword evidence="5" id="KW-1185">Reference proteome</keyword>
<name>A0A8J3JPW9_9ACTN</name>
<dbReference type="Pfam" id="PF02622">
    <property type="entry name" value="DUF179"/>
    <property type="match status" value="1"/>
</dbReference>
<evidence type="ECO:0000313" key="4">
    <source>
        <dbReference type="EMBL" id="GIF84742.1"/>
    </source>
</evidence>
<dbReference type="RefSeq" id="WP_203753479.1">
    <property type="nucleotide sequence ID" value="NZ_BONF01000040.1"/>
</dbReference>
<sequence length="206" mass="22088">MASGEPHITRHDKAGKGTGRDAVESLTGHLLVALPSLRDPNFERTVVFVLAHEADGALGVVLNRPTEAVVGDILPGWEPLLREPGVLFEGGPVGTDSAICVARARAGVAGFVGFSRVMGQIGTVDLSRDPARIGQRLECVRVYHGYAGWGAGQLEQEIEENAWLVFEALPSDPFRTQPEELWSLVLRRQGGMTAAVANYPPDVSLN</sequence>
<evidence type="ECO:0000256" key="3">
    <source>
        <dbReference type="SAM" id="MobiDB-lite"/>
    </source>
</evidence>
<dbReference type="AlphaFoldDB" id="A0A8J3JPW9"/>
<comment type="similarity">
    <text evidence="1 2">Belongs to the UPF0301 (AlgH) family.</text>
</comment>
<evidence type="ECO:0000256" key="2">
    <source>
        <dbReference type="HAMAP-Rule" id="MF_00758"/>
    </source>
</evidence>
<dbReference type="PANTHER" id="PTHR30327">
    <property type="entry name" value="UNCHARACTERIZED PROTEIN YQGE"/>
    <property type="match status" value="1"/>
</dbReference>
<dbReference type="PANTHER" id="PTHR30327:SF1">
    <property type="entry name" value="UPF0301 PROTEIN YQGE"/>
    <property type="match status" value="1"/>
</dbReference>
<dbReference type="Gene3D" id="3.40.1740.10">
    <property type="entry name" value="VC0467-like"/>
    <property type="match status" value="1"/>
</dbReference>
<evidence type="ECO:0000313" key="5">
    <source>
        <dbReference type="Proteomes" id="UP000601223"/>
    </source>
</evidence>
<dbReference type="InterPro" id="IPR003774">
    <property type="entry name" value="AlgH-like"/>
</dbReference>
<dbReference type="SUPFAM" id="SSF143456">
    <property type="entry name" value="VC0467-like"/>
    <property type="match status" value="1"/>
</dbReference>